<dbReference type="Gene3D" id="1.10.3210.10">
    <property type="entry name" value="Hypothetical protein af1432"/>
    <property type="match status" value="1"/>
</dbReference>
<dbReference type="EMBL" id="PYLZ01000006">
    <property type="protein sequence ID" value="PSW24150.1"/>
    <property type="molecule type" value="Genomic_DNA"/>
</dbReference>
<dbReference type="PANTHER" id="PTHR30005">
    <property type="entry name" value="EXOPOLYPHOSPHATASE"/>
    <property type="match status" value="1"/>
</dbReference>
<comment type="subcellular location">
    <subcellularLocation>
        <location evidence="2">Cell membrane</location>
        <topology evidence="2">Peripheral membrane protein</topology>
    </subcellularLocation>
</comment>
<dbReference type="InterPro" id="IPR003695">
    <property type="entry name" value="Ppx_GppA_N"/>
</dbReference>
<dbReference type="STRING" id="680026.AB733_06805"/>
<gene>
    <name evidence="13" type="primary">ppx</name>
    <name evidence="13" type="ORF">C9I94_12470</name>
</gene>
<dbReference type="GO" id="GO:0005886">
    <property type="term" value="C:plasma membrane"/>
    <property type="evidence" value="ECO:0007669"/>
    <property type="project" value="UniProtKB-SubCell"/>
</dbReference>
<keyword evidence="8" id="KW-0378">Hydrolase</keyword>
<dbReference type="AlphaFoldDB" id="A0A0J8Y0S7"/>
<name>A0A0J8Y0S7_9GAMM</name>
<dbReference type="SUPFAM" id="SSF53067">
    <property type="entry name" value="Actin-like ATPase domain"/>
    <property type="match status" value="2"/>
</dbReference>
<dbReference type="FunFam" id="3.30.420.150:FF:000001">
    <property type="entry name" value="Guanosine-5'-triphosphate,3'-diphosphate pyrophosphatase"/>
    <property type="match status" value="1"/>
</dbReference>
<dbReference type="NCBIfam" id="TIGR03706">
    <property type="entry name" value="exo_poly_only"/>
    <property type="match status" value="1"/>
</dbReference>
<sequence length="507" mass="56929">MTALNHSSPREIAAIDIGSNSFHMVVARIVGQSLQIISRHKLRVHLASGLDDHLNLNQAAIQRGLNCLAMFAERLQGFDPENVRIAATYTLRQARNVHIFLKRAETIIPYPIEIIPGTEEARLIYLGVAHTQPDSGQKLVVDIGGGSTELVIGDNFTPQLAYSKHMGCVSYNQHHFKKGKISAKNFNAAQLAAQQKIESIATKYQKRGWQTAIGSSGTIKAIREVLIAKGHSDGVITAKRLQWIEDQLLSFKHTDDIALEGLSEDRKPVFAAGVAILSGVFKSLNIDEMIFSDGALREGLLYEMEERFRHSDIRTRTAEAMAQQYNVDTAQAERVKHTAETIYDQIEAHPGLAKSELQPLLSWGALLHEVGLSISYPGFHRHSAYLLRHSTMPGFNLEQQTVLATLVRFQRKSLKLEDMPVLSIYKRKHLYPLIRTLRLAVALNGQRTDIALPQIAVTSNKEAWTLTLEEDWEQDNKLLAADLRKEQEYWRKVGWELNITPLANEDD</sequence>
<feature type="domain" description="Ppx/GppA phosphatase N-terminal" evidence="11">
    <location>
        <begin position="25"/>
        <end position="307"/>
    </location>
</feature>
<evidence type="ECO:0000256" key="8">
    <source>
        <dbReference type="ARBA" id="ARBA00022801"/>
    </source>
</evidence>
<evidence type="ECO:0000256" key="1">
    <source>
        <dbReference type="ARBA" id="ARBA00001946"/>
    </source>
</evidence>
<dbReference type="Gene3D" id="3.30.420.40">
    <property type="match status" value="1"/>
</dbReference>
<dbReference type="Proteomes" id="UP000240481">
    <property type="component" value="Unassembled WGS sequence"/>
</dbReference>
<proteinExistence type="inferred from homology"/>
<organism evidence="13 14">
    <name type="scientific">Photobacterium swingsii</name>
    <dbReference type="NCBI Taxonomy" id="680026"/>
    <lineage>
        <taxon>Bacteria</taxon>
        <taxon>Pseudomonadati</taxon>
        <taxon>Pseudomonadota</taxon>
        <taxon>Gammaproteobacteria</taxon>
        <taxon>Vibrionales</taxon>
        <taxon>Vibrionaceae</taxon>
        <taxon>Photobacterium</taxon>
    </lineage>
</organism>
<keyword evidence="7" id="KW-1003">Cell membrane</keyword>
<dbReference type="PIRSF" id="PIRSF001267">
    <property type="entry name" value="Pyrophosphatase_GppA_Ppx"/>
    <property type="match status" value="1"/>
</dbReference>
<keyword evidence="9" id="KW-0472">Membrane</keyword>
<dbReference type="Pfam" id="PF02541">
    <property type="entry name" value="Ppx-GppA"/>
    <property type="match status" value="1"/>
</dbReference>
<dbReference type="InterPro" id="IPR048950">
    <property type="entry name" value="Ppx_GppA_C"/>
</dbReference>
<dbReference type="FunFam" id="3.30.420.40:FF:000023">
    <property type="entry name" value="Guanosine-5'-triphosphate,3'-diphosphate pyrophosphatase"/>
    <property type="match status" value="1"/>
</dbReference>
<dbReference type="InterPro" id="IPR022371">
    <property type="entry name" value="Exopolyphosphatase"/>
</dbReference>
<dbReference type="InterPro" id="IPR050273">
    <property type="entry name" value="GppA/Ppx_hydrolase"/>
</dbReference>
<dbReference type="GO" id="GO:0006798">
    <property type="term" value="P:polyphosphate catabolic process"/>
    <property type="evidence" value="ECO:0007669"/>
    <property type="project" value="TreeGrafter"/>
</dbReference>
<accession>A0A0J8Y0S7</accession>
<dbReference type="InterPro" id="IPR030673">
    <property type="entry name" value="PyroPPase_GppA_Ppx"/>
</dbReference>
<dbReference type="Gene3D" id="3.30.420.150">
    <property type="entry name" value="Exopolyphosphatase. Domain 2"/>
    <property type="match status" value="1"/>
</dbReference>
<comment type="caution">
    <text evidence="13">The sequence shown here is derived from an EMBL/GenBank/DDBJ whole genome shotgun (WGS) entry which is preliminary data.</text>
</comment>
<evidence type="ECO:0000256" key="6">
    <source>
        <dbReference type="ARBA" id="ARBA00020416"/>
    </source>
</evidence>
<dbReference type="RefSeq" id="WP_048898077.1">
    <property type="nucleotide sequence ID" value="NZ_AP024852.1"/>
</dbReference>
<evidence type="ECO:0000259" key="11">
    <source>
        <dbReference type="Pfam" id="PF02541"/>
    </source>
</evidence>
<evidence type="ECO:0000259" key="12">
    <source>
        <dbReference type="Pfam" id="PF21447"/>
    </source>
</evidence>
<dbReference type="OrthoDB" id="9793035at2"/>
<keyword evidence="14" id="KW-1185">Reference proteome</keyword>
<protein>
    <recommendedName>
        <fullName evidence="6">Exopolyphosphatase</fullName>
        <ecNumber evidence="5">3.6.1.11</ecNumber>
    </recommendedName>
</protein>
<dbReference type="Pfam" id="PF21447">
    <property type="entry name" value="Ppx-GppA_III"/>
    <property type="match status" value="1"/>
</dbReference>
<evidence type="ECO:0000313" key="14">
    <source>
        <dbReference type="Proteomes" id="UP000240481"/>
    </source>
</evidence>
<dbReference type="GO" id="GO:0004309">
    <property type="term" value="F:exopolyphosphatase activity"/>
    <property type="evidence" value="ECO:0007669"/>
    <property type="project" value="UniProtKB-EC"/>
</dbReference>
<dbReference type="InterPro" id="IPR043129">
    <property type="entry name" value="ATPase_NBD"/>
</dbReference>
<reference evidence="13 14" key="1">
    <citation type="submission" date="2018-01" db="EMBL/GenBank/DDBJ databases">
        <title>Whole genome sequencing of Histamine producing bacteria.</title>
        <authorList>
            <person name="Butler K."/>
        </authorList>
    </citation>
    <scope>NUCLEOTIDE SEQUENCE [LARGE SCALE GENOMIC DNA]</scope>
    <source>
        <strain evidence="13 14">DSM 24669</strain>
    </source>
</reference>
<evidence type="ECO:0000256" key="10">
    <source>
        <dbReference type="ARBA" id="ARBA00047607"/>
    </source>
</evidence>
<dbReference type="EC" id="3.6.1.11" evidence="5"/>
<comment type="catalytic activity">
    <reaction evidence="10">
        <text>[phosphate](n) + H2O = [phosphate](n-1) + phosphate + H(+)</text>
        <dbReference type="Rhea" id="RHEA:21528"/>
        <dbReference type="Rhea" id="RHEA-COMP:9859"/>
        <dbReference type="Rhea" id="RHEA-COMP:14279"/>
        <dbReference type="ChEBI" id="CHEBI:15377"/>
        <dbReference type="ChEBI" id="CHEBI:15378"/>
        <dbReference type="ChEBI" id="CHEBI:16838"/>
        <dbReference type="ChEBI" id="CHEBI:43474"/>
        <dbReference type="EC" id="3.6.1.11"/>
    </reaction>
</comment>
<dbReference type="PANTHER" id="PTHR30005:SF14">
    <property type="entry name" value="EXOPOLYPHOSPHATASE"/>
    <property type="match status" value="1"/>
</dbReference>
<comment type="similarity">
    <text evidence="3">Belongs to the GppA/Ppx family.</text>
</comment>
<evidence type="ECO:0000256" key="9">
    <source>
        <dbReference type="ARBA" id="ARBA00023136"/>
    </source>
</evidence>
<comment type="cofactor">
    <cofactor evidence="1">
        <name>Mg(2+)</name>
        <dbReference type="ChEBI" id="CHEBI:18420"/>
    </cofactor>
</comment>
<feature type="domain" description="Ppx/GppA phosphatase C-terminal" evidence="12">
    <location>
        <begin position="313"/>
        <end position="487"/>
    </location>
</feature>
<evidence type="ECO:0000313" key="13">
    <source>
        <dbReference type="EMBL" id="PSW24150.1"/>
    </source>
</evidence>
<evidence type="ECO:0000256" key="3">
    <source>
        <dbReference type="ARBA" id="ARBA00007125"/>
    </source>
</evidence>
<evidence type="ECO:0000256" key="4">
    <source>
        <dbReference type="ARBA" id="ARBA00011738"/>
    </source>
</evidence>
<dbReference type="SUPFAM" id="SSF109604">
    <property type="entry name" value="HD-domain/PDEase-like"/>
    <property type="match status" value="1"/>
</dbReference>
<evidence type="ECO:0000256" key="2">
    <source>
        <dbReference type="ARBA" id="ARBA00004202"/>
    </source>
</evidence>
<evidence type="ECO:0000256" key="5">
    <source>
        <dbReference type="ARBA" id="ARBA00012451"/>
    </source>
</evidence>
<comment type="subunit">
    <text evidence="4">Homodimer.</text>
</comment>
<evidence type="ECO:0000256" key="7">
    <source>
        <dbReference type="ARBA" id="ARBA00022475"/>
    </source>
</evidence>